<dbReference type="RefSeq" id="WP_145056441.1">
    <property type="nucleotide sequence ID" value="NZ_CP036433.1"/>
</dbReference>
<sequence>MDTERTLFDRHFAVGVLSGVLETFARFNTTAVTRYAFRLEEVRAPGELAEAVGSHYGQTSPDLSLLLVPQWPAELAGSLRKWLFGFLDTAEDSLPGIMSLRSEDAQQVFIADLIYRFETALTPARVHLVTGESFPATERQEKFVFETDNAVWVLYLRSASQEAESRD</sequence>
<gene>
    <name evidence="1" type="ORF">Pla8534_55310</name>
</gene>
<reference evidence="1 2" key="1">
    <citation type="submission" date="2019-02" db="EMBL/GenBank/DDBJ databases">
        <title>Deep-cultivation of Planctomycetes and their phenomic and genomic characterization uncovers novel biology.</title>
        <authorList>
            <person name="Wiegand S."/>
            <person name="Jogler M."/>
            <person name="Boedeker C."/>
            <person name="Pinto D."/>
            <person name="Vollmers J."/>
            <person name="Rivas-Marin E."/>
            <person name="Kohn T."/>
            <person name="Peeters S.H."/>
            <person name="Heuer A."/>
            <person name="Rast P."/>
            <person name="Oberbeckmann S."/>
            <person name="Bunk B."/>
            <person name="Jeske O."/>
            <person name="Meyerdierks A."/>
            <person name="Storesund J.E."/>
            <person name="Kallscheuer N."/>
            <person name="Luecker S."/>
            <person name="Lage O.M."/>
            <person name="Pohl T."/>
            <person name="Merkel B.J."/>
            <person name="Hornburger P."/>
            <person name="Mueller R.-W."/>
            <person name="Bruemmer F."/>
            <person name="Labrenz M."/>
            <person name="Spormann A.M."/>
            <person name="Op den Camp H."/>
            <person name="Overmann J."/>
            <person name="Amann R."/>
            <person name="Jetten M.S.M."/>
            <person name="Mascher T."/>
            <person name="Medema M.H."/>
            <person name="Devos D.P."/>
            <person name="Kaster A.-K."/>
            <person name="Ovreas L."/>
            <person name="Rohde M."/>
            <person name="Galperin M.Y."/>
            <person name="Jogler C."/>
        </authorList>
    </citation>
    <scope>NUCLEOTIDE SEQUENCE [LARGE SCALE GENOMIC DNA]</scope>
    <source>
        <strain evidence="1 2">Pla85_3_4</strain>
    </source>
</reference>
<evidence type="ECO:0000313" key="1">
    <source>
        <dbReference type="EMBL" id="QDU97678.1"/>
    </source>
</evidence>
<dbReference type="Proteomes" id="UP000317648">
    <property type="component" value="Chromosome"/>
</dbReference>
<proteinExistence type="predicted"/>
<dbReference type="AlphaFoldDB" id="A0A518E0R3"/>
<evidence type="ECO:0000313" key="2">
    <source>
        <dbReference type="Proteomes" id="UP000317648"/>
    </source>
</evidence>
<dbReference type="EMBL" id="CP036433">
    <property type="protein sequence ID" value="QDU97678.1"/>
    <property type="molecule type" value="Genomic_DNA"/>
</dbReference>
<protein>
    <submittedName>
        <fullName evidence="1">Uncharacterized protein</fullName>
    </submittedName>
</protein>
<keyword evidence="2" id="KW-1185">Reference proteome</keyword>
<dbReference type="KEGG" id="lcre:Pla8534_55310"/>
<name>A0A518E0R3_9BACT</name>
<organism evidence="1 2">
    <name type="scientific">Lignipirellula cremea</name>
    <dbReference type="NCBI Taxonomy" id="2528010"/>
    <lineage>
        <taxon>Bacteria</taxon>
        <taxon>Pseudomonadati</taxon>
        <taxon>Planctomycetota</taxon>
        <taxon>Planctomycetia</taxon>
        <taxon>Pirellulales</taxon>
        <taxon>Pirellulaceae</taxon>
        <taxon>Lignipirellula</taxon>
    </lineage>
</organism>
<accession>A0A518E0R3</accession>